<dbReference type="SUPFAM" id="SSF56574">
    <property type="entry name" value="Serpins"/>
    <property type="match status" value="1"/>
</dbReference>
<dbReference type="Proteomes" id="UP000036681">
    <property type="component" value="Unplaced"/>
</dbReference>
<feature type="domain" description="Serpin" evidence="4">
    <location>
        <begin position="42"/>
        <end position="401"/>
    </location>
</feature>
<evidence type="ECO:0000313" key="5">
    <source>
        <dbReference type="Proteomes" id="UP000036681"/>
    </source>
</evidence>
<dbReference type="InterPro" id="IPR023795">
    <property type="entry name" value="Serpin_CS"/>
</dbReference>
<evidence type="ECO:0000313" key="6">
    <source>
        <dbReference type="WBParaSite" id="ALUE_0002091501-mRNA-1"/>
    </source>
</evidence>
<feature type="chain" id="PRO_5005657408" evidence="3">
    <location>
        <begin position="23"/>
        <end position="401"/>
    </location>
</feature>
<comment type="similarity">
    <text evidence="1 2">Belongs to the serpin family.</text>
</comment>
<dbReference type="InterPro" id="IPR000215">
    <property type="entry name" value="Serpin_fam"/>
</dbReference>
<organism evidence="5 6">
    <name type="scientific">Ascaris lumbricoides</name>
    <name type="common">Giant roundworm</name>
    <dbReference type="NCBI Taxonomy" id="6252"/>
    <lineage>
        <taxon>Eukaryota</taxon>
        <taxon>Metazoa</taxon>
        <taxon>Ecdysozoa</taxon>
        <taxon>Nematoda</taxon>
        <taxon>Chromadorea</taxon>
        <taxon>Rhabditida</taxon>
        <taxon>Spirurina</taxon>
        <taxon>Ascaridomorpha</taxon>
        <taxon>Ascaridoidea</taxon>
        <taxon>Ascarididae</taxon>
        <taxon>Ascaris</taxon>
    </lineage>
</organism>
<name>A0A0M3IQ87_ASCLU</name>
<dbReference type="Gene3D" id="2.30.39.10">
    <property type="entry name" value="Alpha-1-antitrypsin, domain 1"/>
    <property type="match status" value="1"/>
</dbReference>
<dbReference type="InterPro" id="IPR042185">
    <property type="entry name" value="Serpin_sf_2"/>
</dbReference>
<evidence type="ECO:0000259" key="4">
    <source>
        <dbReference type="SMART" id="SM00093"/>
    </source>
</evidence>
<proteinExistence type="inferred from homology"/>
<protein>
    <submittedName>
        <fullName evidence="6">SERPIN domain-containing protein</fullName>
    </submittedName>
</protein>
<evidence type="ECO:0000256" key="1">
    <source>
        <dbReference type="ARBA" id="ARBA00009500"/>
    </source>
</evidence>
<accession>A0A0M3IQ87</accession>
<dbReference type="Pfam" id="PF00079">
    <property type="entry name" value="Serpin"/>
    <property type="match status" value="1"/>
</dbReference>
<keyword evidence="3" id="KW-0732">Signal</keyword>
<dbReference type="PANTHER" id="PTHR11461:SF211">
    <property type="entry name" value="GH10112P-RELATED"/>
    <property type="match status" value="1"/>
</dbReference>
<sequence length="401" mass="45505">MRISSCDLFVLLLLLLISSSYSHNKYCCGLTRLDVAQANFALDLLRKSGADNSTYKSAFLSPFSVALTLAMTYAGAKDNTYKQMNDILAGGASDREFNEHFSKLLQELSQPNKSYKMSSGNKVFIKKGIDLKESYRNIIQTLYGGQLEQVDFSQGVAAANVINDWVANETNSKIKQIIEPYMLPELTRMILVNAVYFSGTWKNIFKKTSTAQKAFYEANGATRAVDMMWINNYFPYYANDKIQVLGLPYKNNEVYMYVFLPREKYGLAALEESLSGQQMLEMIHNTTRRQVVVELPKFKLKERFNVVNPLKKLGITDAFGDSANFNGISDVPLKISDIIHRAFIEVDENGTKAGIAKTKKLIFIFIFRTISYFKLPEFIADHPFLFAIVKNHTILFIGHLF</sequence>
<dbReference type="InterPro" id="IPR042178">
    <property type="entry name" value="Serpin_sf_1"/>
</dbReference>
<dbReference type="InterPro" id="IPR023796">
    <property type="entry name" value="Serpin_dom"/>
</dbReference>
<evidence type="ECO:0000256" key="2">
    <source>
        <dbReference type="RuleBase" id="RU000411"/>
    </source>
</evidence>
<dbReference type="GO" id="GO:0005615">
    <property type="term" value="C:extracellular space"/>
    <property type="evidence" value="ECO:0007669"/>
    <property type="project" value="InterPro"/>
</dbReference>
<dbReference type="InterPro" id="IPR036186">
    <property type="entry name" value="Serpin_sf"/>
</dbReference>
<dbReference type="GO" id="GO:0004867">
    <property type="term" value="F:serine-type endopeptidase inhibitor activity"/>
    <property type="evidence" value="ECO:0007669"/>
    <property type="project" value="InterPro"/>
</dbReference>
<keyword evidence="5" id="KW-1185">Reference proteome</keyword>
<feature type="signal peptide" evidence="3">
    <location>
        <begin position="1"/>
        <end position="22"/>
    </location>
</feature>
<dbReference type="WBParaSite" id="ALUE_0002091501-mRNA-1">
    <property type="protein sequence ID" value="ALUE_0002091501-mRNA-1"/>
    <property type="gene ID" value="ALUE_0002091501"/>
</dbReference>
<dbReference type="PANTHER" id="PTHR11461">
    <property type="entry name" value="SERINE PROTEASE INHIBITOR, SERPIN"/>
    <property type="match status" value="1"/>
</dbReference>
<dbReference type="SMART" id="SM00093">
    <property type="entry name" value="SERPIN"/>
    <property type="match status" value="1"/>
</dbReference>
<dbReference type="PROSITE" id="PS00284">
    <property type="entry name" value="SERPIN"/>
    <property type="match status" value="1"/>
</dbReference>
<evidence type="ECO:0000256" key="3">
    <source>
        <dbReference type="SAM" id="SignalP"/>
    </source>
</evidence>
<dbReference type="AlphaFoldDB" id="A0A0M3IQ87"/>
<reference evidence="6" key="1">
    <citation type="submission" date="2017-02" db="UniProtKB">
        <authorList>
            <consortium name="WormBaseParasite"/>
        </authorList>
    </citation>
    <scope>IDENTIFICATION</scope>
</reference>
<dbReference type="Gene3D" id="3.30.497.10">
    <property type="entry name" value="Antithrombin, subunit I, domain 2"/>
    <property type="match status" value="1"/>
</dbReference>